<protein>
    <submittedName>
        <fullName evidence="1">Uncharacterized protein</fullName>
    </submittedName>
</protein>
<keyword evidence="2" id="KW-1185">Reference proteome</keyword>
<sequence>MRARSLINGSDCALILDAYTKSRSLTKGKQLHAYMITTGLSLTATQTRLPSKLAAMYAISGDPNHARLVFDRTTPKSAFVWNAMIRGYAQNGLSDDALHLFGEMLSSKHRPDSFSFTCSLKACGDLGWLKMGLEIHCQSFTSGFGEDAYVQNSLIAMYMSCGAVENARKVFDRMPERTTVSWNTMVSGFVQNGRAEEALEVFDRMRDAGVEVDSATVVSVLPACAQVKDLRRGREIHQLVDEKGFGSRMAVRNSLVDMYAKCGAFEDARNEFEEMGERDVVSWTALIGGFVLNGYAVEALRLSHQMQLLGMRPNSVTLAGLLSACASLSSLKHGKCIHGSAVRHGFESGVVVKTALIDMYAKCGCVDLGYQLVMMGDRRRAAPWNALISGHTWNGQAGEAIALFKQMKLEEVHPDGATMICLLPAYAKLADLQQAMNIHCYLIRTGFQKSAEITTGLIDVYSKSGNLDSARDLFDRLHEKDIVSWSAIIAGYGMHGHGRDAIFLFNWMLQSGVKPNLITYTSILYACSHAGLVDEGLHFFKSMVKDYQMKPYVDHYACIVDLLGRAGQLKEAYELIKTMPFEANHAVWGALLGACVVHENVSLGEVAAGHLFALEPDNTGNYVLLANMYAAVGRWKDVEMMRPSNCNSEKISPLKPLEQLWHRSGSCREGTVPIRRTGKADLLRAGSLTYGMKADSDQKESA</sequence>
<dbReference type="EMBL" id="CM056810">
    <property type="protein sequence ID" value="KAJ8644953.1"/>
    <property type="molecule type" value="Genomic_DNA"/>
</dbReference>
<organism evidence="1 2">
    <name type="scientific">Persea americana</name>
    <name type="common">Avocado</name>
    <dbReference type="NCBI Taxonomy" id="3435"/>
    <lineage>
        <taxon>Eukaryota</taxon>
        <taxon>Viridiplantae</taxon>
        <taxon>Streptophyta</taxon>
        <taxon>Embryophyta</taxon>
        <taxon>Tracheophyta</taxon>
        <taxon>Spermatophyta</taxon>
        <taxon>Magnoliopsida</taxon>
        <taxon>Magnoliidae</taxon>
        <taxon>Laurales</taxon>
        <taxon>Lauraceae</taxon>
        <taxon>Persea</taxon>
    </lineage>
</organism>
<evidence type="ECO:0000313" key="2">
    <source>
        <dbReference type="Proteomes" id="UP001234297"/>
    </source>
</evidence>
<name>A0ACC2MHU4_PERAE</name>
<dbReference type="Proteomes" id="UP001234297">
    <property type="component" value="Chromosome 2"/>
</dbReference>
<accession>A0ACC2MHU4</accession>
<gene>
    <name evidence="1" type="ORF">MRB53_006701</name>
</gene>
<comment type="caution">
    <text evidence="1">The sequence shown here is derived from an EMBL/GenBank/DDBJ whole genome shotgun (WGS) entry which is preliminary data.</text>
</comment>
<proteinExistence type="predicted"/>
<evidence type="ECO:0000313" key="1">
    <source>
        <dbReference type="EMBL" id="KAJ8644953.1"/>
    </source>
</evidence>
<reference evidence="1 2" key="1">
    <citation type="journal article" date="2022" name="Hortic Res">
        <title>A haplotype resolved chromosomal level avocado genome allows analysis of novel avocado genes.</title>
        <authorList>
            <person name="Nath O."/>
            <person name="Fletcher S.J."/>
            <person name="Hayward A."/>
            <person name="Shaw L.M."/>
            <person name="Masouleh A.K."/>
            <person name="Furtado A."/>
            <person name="Henry R.J."/>
            <person name="Mitter N."/>
        </authorList>
    </citation>
    <scope>NUCLEOTIDE SEQUENCE [LARGE SCALE GENOMIC DNA]</scope>
    <source>
        <strain evidence="2">cv. Hass</strain>
    </source>
</reference>